<dbReference type="AlphaFoldDB" id="A0A562Q8D8"/>
<dbReference type="Proteomes" id="UP000316905">
    <property type="component" value="Unassembled WGS sequence"/>
</dbReference>
<proteinExistence type="predicted"/>
<dbReference type="CDD" id="cd12935">
    <property type="entry name" value="LEM_like"/>
    <property type="match status" value="1"/>
</dbReference>
<dbReference type="OrthoDB" id="7031163at2"/>
<evidence type="ECO:0000313" key="2">
    <source>
        <dbReference type="EMBL" id="TWI52978.1"/>
    </source>
</evidence>
<dbReference type="EMBL" id="VLKY01000009">
    <property type="protein sequence ID" value="TWI52978.1"/>
    <property type="molecule type" value="Genomic_DNA"/>
</dbReference>
<dbReference type="InterPro" id="IPR036361">
    <property type="entry name" value="SAP_dom_sf"/>
</dbReference>
<sequence>MAIKKEDNVLDPNAKARWGYASGADGQIQVGPQTVEETGGVNTIRMNADDSGARNNGGGTDEATTTAEASSESLTKDQIKAQLDAKGVEYSSTATKAELLALLNQE</sequence>
<reference evidence="2 3" key="1">
    <citation type="journal article" date="2015" name="Stand. Genomic Sci.">
        <title>Genomic Encyclopedia of Bacterial and Archaeal Type Strains, Phase III: the genomes of soil and plant-associated and newly described type strains.</title>
        <authorList>
            <person name="Whitman W.B."/>
            <person name="Woyke T."/>
            <person name="Klenk H.P."/>
            <person name="Zhou Y."/>
            <person name="Lilburn T.G."/>
            <person name="Beck B.J."/>
            <person name="De Vos P."/>
            <person name="Vandamme P."/>
            <person name="Eisen J.A."/>
            <person name="Garrity G."/>
            <person name="Hugenholtz P."/>
            <person name="Kyrpides N.C."/>
        </authorList>
    </citation>
    <scope>NUCLEOTIDE SEQUENCE [LARGE SCALE GENOMIC DNA]</scope>
    <source>
        <strain evidence="2 3">CGMCC 1.6858</strain>
    </source>
</reference>
<dbReference type="SUPFAM" id="SSF68912">
    <property type="entry name" value="Rho N-terminal domain-like"/>
    <property type="match status" value="1"/>
</dbReference>
<comment type="caution">
    <text evidence="2">The sequence shown here is derived from an EMBL/GenBank/DDBJ whole genome shotgun (WGS) entry which is preliminary data.</text>
</comment>
<evidence type="ECO:0008006" key="4">
    <source>
        <dbReference type="Google" id="ProtNLM"/>
    </source>
</evidence>
<dbReference type="RefSeq" id="WP_145142924.1">
    <property type="nucleotide sequence ID" value="NZ_VLKY01000009.1"/>
</dbReference>
<dbReference type="InterPro" id="IPR036269">
    <property type="entry name" value="Rho_N_sf"/>
</dbReference>
<accession>A0A562Q8D8</accession>
<name>A0A562Q8D8_9PSED</name>
<evidence type="ECO:0000256" key="1">
    <source>
        <dbReference type="SAM" id="MobiDB-lite"/>
    </source>
</evidence>
<dbReference type="Gene3D" id="1.10.720.30">
    <property type="entry name" value="SAP domain"/>
    <property type="match status" value="1"/>
</dbReference>
<organism evidence="2 3">
    <name type="scientific">Pseudomonas duriflava</name>
    <dbReference type="NCBI Taxonomy" id="459528"/>
    <lineage>
        <taxon>Bacteria</taxon>
        <taxon>Pseudomonadati</taxon>
        <taxon>Pseudomonadota</taxon>
        <taxon>Gammaproteobacteria</taxon>
        <taxon>Pseudomonadales</taxon>
        <taxon>Pseudomonadaceae</taxon>
        <taxon>Pseudomonas</taxon>
    </lineage>
</organism>
<protein>
    <recommendedName>
        <fullName evidence="4">HeH/LEM domain-containing protein</fullName>
    </recommendedName>
</protein>
<gene>
    <name evidence="2" type="ORF">IQ22_02813</name>
</gene>
<evidence type="ECO:0000313" key="3">
    <source>
        <dbReference type="Proteomes" id="UP000316905"/>
    </source>
</evidence>
<feature type="region of interest" description="Disordered" evidence="1">
    <location>
        <begin position="46"/>
        <end position="73"/>
    </location>
</feature>
<keyword evidence="3" id="KW-1185">Reference proteome</keyword>
<feature type="compositionally biased region" description="Low complexity" evidence="1">
    <location>
        <begin position="62"/>
        <end position="73"/>
    </location>
</feature>